<gene>
    <name evidence="1" type="ORF">ACFSAG_04930</name>
</gene>
<reference evidence="2" key="1">
    <citation type="journal article" date="2019" name="Int. J. Syst. Evol. Microbiol.">
        <title>The Global Catalogue of Microorganisms (GCM) 10K type strain sequencing project: providing services to taxonomists for standard genome sequencing and annotation.</title>
        <authorList>
            <consortium name="The Broad Institute Genomics Platform"/>
            <consortium name="The Broad Institute Genome Sequencing Center for Infectious Disease"/>
            <person name="Wu L."/>
            <person name="Ma J."/>
        </authorList>
    </citation>
    <scope>NUCLEOTIDE SEQUENCE [LARGE SCALE GENOMIC DNA]</scope>
    <source>
        <strain evidence="2">CGMCC 1.12449</strain>
    </source>
</reference>
<name>A0ABW4MAU0_9SPHN</name>
<protein>
    <submittedName>
        <fullName evidence="1">Uncharacterized protein</fullName>
    </submittedName>
</protein>
<organism evidence="1 2">
    <name type="scientific">Sphingorhabdus buctiana</name>
    <dbReference type="NCBI Taxonomy" id="1508805"/>
    <lineage>
        <taxon>Bacteria</taxon>
        <taxon>Pseudomonadati</taxon>
        <taxon>Pseudomonadota</taxon>
        <taxon>Alphaproteobacteria</taxon>
        <taxon>Sphingomonadales</taxon>
        <taxon>Sphingomonadaceae</taxon>
        <taxon>Sphingorhabdus</taxon>
    </lineage>
</organism>
<comment type="caution">
    <text evidence="1">The sequence shown here is derived from an EMBL/GenBank/DDBJ whole genome shotgun (WGS) entry which is preliminary data.</text>
</comment>
<accession>A0ABW4MAU0</accession>
<dbReference type="Proteomes" id="UP001597215">
    <property type="component" value="Unassembled WGS sequence"/>
</dbReference>
<sequence>MAAGAFLALNGETLNVACAGLPKNAASKAAPIADLKLIPTIATECVSNACCKMND</sequence>
<dbReference type="RefSeq" id="WP_381511949.1">
    <property type="nucleotide sequence ID" value="NZ_JBHUEL010000003.1"/>
</dbReference>
<keyword evidence="2" id="KW-1185">Reference proteome</keyword>
<evidence type="ECO:0000313" key="1">
    <source>
        <dbReference type="EMBL" id="MFD1766186.1"/>
    </source>
</evidence>
<evidence type="ECO:0000313" key="2">
    <source>
        <dbReference type="Proteomes" id="UP001597215"/>
    </source>
</evidence>
<proteinExistence type="predicted"/>
<dbReference type="EMBL" id="JBHUEL010000003">
    <property type="protein sequence ID" value="MFD1766186.1"/>
    <property type="molecule type" value="Genomic_DNA"/>
</dbReference>